<dbReference type="Proteomes" id="UP001501231">
    <property type="component" value="Unassembled WGS sequence"/>
</dbReference>
<dbReference type="CDD" id="cd17321">
    <property type="entry name" value="MFS_MMR_MDR_like"/>
    <property type="match status" value="1"/>
</dbReference>
<keyword evidence="4 6" id="KW-1133">Transmembrane helix</keyword>
<evidence type="ECO:0000256" key="3">
    <source>
        <dbReference type="ARBA" id="ARBA00022692"/>
    </source>
</evidence>
<comment type="caution">
    <text evidence="8">The sequence shown here is derived from an EMBL/GenBank/DDBJ whole genome shotgun (WGS) entry which is preliminary data.</text>
</comment>
<name>A0ABN3JA07_9ACTN</name>
<feature type="transmembrane region" description="Helical" evidence="6">
    <location>
        <begin position="165"/>
        <end position="188"/>
    </location>
</feature>
<evidence type="ECO:0000313" key="8">
    <source>
        <dbReference type="EMBL" id="GAA2425162.1"/>
    </source>
</evidence>
<proteinExistence type="predicted"/>
<feature type="transmembrane region" description="Helical" evidence="6">
    <location>
        <begin position="106"/>
        <end position="126"/>
    </location>
</feature>
<evidence type="ECO:0000256" key="1">
    <source>
        <dbReference type="ARBA" id="ARBA00004429"/>
    </source>
</evidence>
<feature type="transmembrane region" description="Helical" evidence="6">
    <location>
        <begin position="399"/>
        <end position="425"/>
    </location>
</feature>
<dbReference type="PANTHER" id="PTHR23501:SF191">
    <property type="entry name" value="VACUOLAR BASIC AMINO ACID TRANSPORTER 4"/>
    <property type="match status" value="1"/>
</dbReference>
<keyword evidence="5 6" id="KW-0472">Membrane</keyword>
<feature type="transmembrane region" description="Helical" evidence="6">
    <location>
        <begin position="76"/>
        <end position="94"/>
    </location>
</feature>
<evidence type="ECO:0000256" key="2">
    <source>
        <dbReference type="ARBA" id="ARBA00022448"/>
    </source>
</evidence>
<feature type="transmembrane region" description="Helical" evidence="6">
    <location>
        <begin position="46"/>
        <end position="64"/>
    </location>
</feature>
<keyword evidence="3 6" id="KW-0812">Transmembrane</keyword>
<reference evidence="8 9" key="1">
    <citation type="journal article" date="2019" name="Int. J. Syst. Evol. Microbiol.">
        <title>The Global Catalogue of Microorganisms (GCM) 10K type strain sequencing project: providing services to taxonomists for standard genome sequencing and annotation.</title>
        <authorList>
            <consortium name="The Broad Institute Genomics Platform"/>
            <consortium name="The Broad Institute Genome Sequencing Center for Infectious Disease"/>
            <person name="Wu L."/>
            <person name="Ma J."/>
        </authorList>
    </citation>
    <scope>NUCLEOTIDE SEQUENCE [LARGE SCALE GENOMIC DNA]</scope>
    <source>
        <strain evidence="8 9">JCM 3325</strain>
    </source>
</reference>
<evidence type="ECO:0000313" key="9">
    <source>
        <dbReference type="Proteomes" id="UP001501231"/>
    </source>
</evidence>
<keyword evidence="9" id="KW-1185">Reference proteome</keyword>
<dbReference type="Gene3D" id="1.20.1250.20">
    <property type="entry name" value="MFS general substrate transporter like domains"/>
    <property type="match status" value="1"/>
</dbReference>
<sequence>MSRRRVAIGAGGAVVLLAALDAYVVSTVLVSVVEDLRIPINRLERVTPVLTGFLLGYVAAMPLLGQLSDRFGRRVLLQWCLVFFAVGSVVTALADGVPLLAAGRVVQGVAGGALLPVTMALAGDLWDERRRAVVLGAVGGAQELGAVLGPLYGAGVVALTDDWRVIFWVNLPLTALAMVAVQVSVPAGRPAAGGSTKVDVAGGLLLAVGLGLLVGGLYNPEPDESALPPWGSPVVAAGCAVLVAFVLWEVRARTRLFDLSGVRRGPLLATLGVSFLSGAALMVTLVDVVLVAETLLGKDPLEGALLLTRFLVALPVAAVLGGLLARRVGERWPMAAGMAVAAAGYLMIAGWPADPEAAGYGPLPRMDVDLAVAGLGLGLVIAPVSSAVLGAVPAARHGVASAAVVVARMLGMLLGISALSAWGFYRFHALTADLRPPLPFLMAADEFARRLAVYRAAVEDALRTEYREIFWITAGLCAVGAVLALAAVVRDRDEDDAPPAPAREAVGG</sequence>
<dbReference type="Gene3D" id="1.20.1720.10">
    <property type="entry name" value="Multidrug resistance protein D"/>
    <property type="match status" value="1"/>
</dbReference>
<comment type="subcellular location">
    <subcellularLocation>
        <location evidence="1">Cell inner membrane</location>
        <topology evidence="1">Multi-pass membrane protein</topology>
    </subcellularLocation>
</comment>
<dbReference type="PANTHER" id="PTHR23501">
    <property type="entry name" value="MAJOR FACILITATOR SUPERFAMILY"/>
    <property type="match status" value="1"/>
</dbReference>
<dbReference type="Pfam" id="PF07690">
    <property type="entry name" value="MFS_1"/>
    <property type="match status" value="1"/>
</dbReference>
<dbReference type="InterPro" id="IPR036259">
    <property type="entry name" value="MFS_trans_sf"/>
</dbReference>
<dbReference type="SUPFAM" id="SSF103473">
    <property type="entry name" value="MFS general substrate transporter"/>
    <property type="match status" value="1"/>
</dbReference>
<accession>A0ABN3JA07</accession>
<dbReference type="InterPro" id="IPR020846">
    <property type="entry name" value="MFS_dom"/>
</dbReference>
<dbReference type="InterPro" id="IPR011701">
    <property type="entry name" value="MFS"/>
</dbReference>
<dbReference type="RefSeq" id="WP_344590888.1">
    <property type="nucleotide sequence ID" value="NZ_BAAARW010000015.1"/>
</dbReference>
<feature type="transmembrane region" description="Helical" evidence="6">
    <location>
        <begin position="371"/>
        <end position="392"/>
    </location>
</feature>
<evidence type="ECO:0000256" key="4">
    <source>
        <dbReference type="ARBA" id="ARBA00022989"/>
    </source>
</evidence>
<organism evidence="8 9">
    <name type="scientific">Actinomadura vinacea</name>
    <dbReference type="NCBI Taxonomy" id="115336"/>
    <lineage>
        <taxon>Bacteria</taxon>
        <taxon>Bacillati</taxon>
        <taxon>Actinomycetota</taxon>
        <taxon>Actinomycetes</taxon>
        <taxon>Streptosporangiales</taxon>
        <taxon>Thermomonosporaceae</taxon>
        <taxon>Actinomadura</taxon>
    </lineage>
</organism>
<dbReference type="EMBL" id="BAAARW010000015">
    <property type="protein sequence ID" value="GAA2425162.1"/>
    <property type="molecule type" value="Genomic_DNA"/>
</dbReference>
<evidence type="ECO:0000259" key="7">
    <source>
        <dbReference type="PROSITE" id="PS50850"/>
    </source>
</evidence>
<keyword evidence="2" id="KW-0813">Transport</keyword>
<feature type="transmembrane region" description="Helical" evidence="6">
    <location>
        <begin position="469"/>
        <end position="489"/>
    </location>
</feature>
<feature type="transmembrane region" description="Helical" evidence="6">
    <location>
        <begin position="332"/>
        <end position="351"/>
    </location>
</feature>
<protein>
    <submittedName>
        <fullName evidence="8">MFS transporter</fullName>
    </submittedName>
</protein>
<feature type="transmembrane region" description="Helical" evidence="6">
    <location>
        <begin position="133"/>
        <end position="153"/>
    </location>
</feature>
<feature type="transmembrane region" description="Helical" evidence="6">
    <location>
        <begin position="200"/>
        <end position="218"/>
    </location>
</feature>
<feature type="domain" description="Major facilitator superfamily (MFS) profile" evidence="7">
    <location>
        <begin position="7"/>
        <end position="492"/>
    </location>
</feature>
<evidence type="ECO:0000256" key="6">
    <source>
        <dbReference type="SAM" id="Phobius"/>
    </source>
</evidence>
<gene>
    <name evidence="8" type="ORF">GCM10010191_41710</name>
</gene>
<feature type="transmembrane region" description="Helical" evidence="6">
    <location>
        <begin position="230"/>
        <end position="248"/>
    </location>
</feature>
<feature type="transmembrane region" description="Helical" evidence="6">
    <location>
        <begin position="268"/>
        <end position="292"/>
    </location>
</feature>
<feature type="transmembrane region" description="Helical" evidence="6">
    <location>
        <begin position="304"/>
        <end position="325"/>
    </location>
</feature>
<evidence type="ECO:0000256" key="5">
    <source>
        <dbReference type="ARBA" id="ARBA00023136"/>
    </source>
</evidence>
<dbReference type="PROSITE" id="PS50850">
    <property type="entry name" value="MFS"/>
    <property type="match status" value="1"/>
</dbReference>